<name>K5WN27_PHACS</name>
<organism evidence="1 2">
    <name type="scientific">Phanerochaete carnosa (strain HHB-10118-sp)</name>
    <name type="common">White-rot fungus</name>
    <name type="synonym">Peniophora carnosa</name>
    <dbReference type="NCBI Taxonomy" id="650164"/>
    <lineage>
        <taxon>Eukaryota</taxon>
        <taxon>Fungi</taxon>
        <taxon>Dikarya</taxon>
        <taxon>Basidiomycota</taxon>
        <taxon>Agaricomycotina</taxon>
        <taxon>Agaricomycetes</taxon>
        <taxon>Polyporales</taxon>
        <taxon>Phanerochaetaceae</taxon>
        <taxon>Phanerochaete</taxon>
    </lineage>
</organism>
<dbReference type="HOGENOM" id="CLU_2016064_0_0_1"/>
<sequence length="123" mass="12718">MSYNLLEPPPGVVGGAGVGGMNTNTNFYVVLAVAGALVNANGSRVDDLGSNGSQSDYSAVHAGYTIYDQAMAHVRALALFNHMDVSAADTDFTLPAALFPGVPQPDAVLVRHLGVPHPTVCPR</sequence>
<dbReference type="AlphaFoldDB" id="K5WN27"/>
<dbReference type="EMBL" id="JH930468">
    <property type="protein sequence ID" value="EKM60624.1"/>
    <property type="molecule type" value="Genomic_DNA"/>
</dbReference>
<dbReference type="GO" id="GO:0016787">
    <property type="term" value="F:hydrolase activity"/>
    <property type="evidence" value="ECO:0007669"/>
    <property type="project" value="UniProtKB-KW"/>
</dbReference>
<evidence type="ECO:0000313" key="2">
    <source>
        <dbReference type="Proteomes" id="UP000008370"/>
    </source>
</evidence>
<proteinExistence type="predicted"/>
<gene>
    <name evidence="1" type="ORF">PHACADRAFT_189750</name>
</gene>
<keyword evidence="1" id="KW-0378">Hydrolase</keyword>
<protein>
    <submittedName>
        <fullName evidence="1">Glycoside hydrolase family 79 protein</fullName>
    </submittedName>
</protein>
<keyword evidence="2" id="KW-1185">Reference proteome</keyword>
<dbReference type="RefSeq" id="XP_007390074.1">
    <property type="nucleotide sequence ID" value="XM_007390012.1"/>
</dbReference>
<dbReference type="GeneID" id="18910630"/>
<reference evidence="1 2" key="1">
    <citation type="journal article" date="2012" name="BMC Genomics">
        <title>Comparative genomics of the white-rot fungi, Phanerochaete carnosa and P. chrysosporium, to elucidate the genetic basis of the distinct wood types they colonize.</title>
        <authorList>
            <person name="Suzuki H."/>
            <person name="MacDonald J."/>
            <person name="Syed K."/>
            <person name="Salamov A."/>
            <person name="Hori C."/>
            <person name="Aerts A."/>
            <person name="Henrissat B."/>
            <person name="Wiebenga A."/>
            <person name="vanKuyk P.A."/>
            <person name="Barry K."/>
            <person name="Lindquist E."/>
            <person name="LaButti K."/>
            <person name="Lapidus A."/>
            <person name="Lucas S."/>
            <person name="Coutinho P."/>
            <person name="Gong Y."/>
            <person name="Samejima M."/>
            <person name="Mahadevan R."/>
            <person name="Abou-Zaid M."/>
            <person name="de Vries R.P."/>
            <person name="Igarashi K."/>
            <person name="Yadav J.S."/>
            <person name="Grigoriev I.V."/>
            <person name="Master E.R."/>
        </authorList>
    </citation>
    <scope>NUCLEOTIDE SEQUENCE [LARGE SCALE GENOMIC DNA]</scope>
    <source>
        <strain evidence="1 2">HHB-10118-sp</strain>
    </source>
</reference>
<dbReference type="InParanoid" id="K5WN27"/>
<accession>K5WN27</accession>
<dbReference type="OrthoDB" id="2796951at2759"/>
<dbReference type="KEGG" id="pco:PHACADRAFT_189750"/>
<evidence type="ECO:0000313" key="1">
    <source>
        <dbReference type="EMBL" id="EKM60624.1"/>
    </source>
</evidence>
<dbReference type="Proteomes" id="UP000008370">
    <property type="component" value="Unassembled WGS sequence"/>
</dbReference>